<evidence type="ECO:0000256" key="2">
    <source>
        <dbReference type="ARBA" id="ARBA00023125"/>
    </source>
</evidence>
<reference evidence="6" key="1">
    <citation type="journal article" date="2021" name="PeerJ">
        <title>Extensive microbial diversity within the chicken gut microbiome revealed by metagenomics and culture.</title>
        <authorList>
            <person name="Gilroy R."/>
            <person name="Ravi A."/>
            <person name="Getino M."/>
            <person name="Pursley I."/>
            <person name="Horton D.L."/>
            <person name="Alikhan N.F."/>
            <person name="Baker D."/>
            <person name="Gharbi K."/>
            <person name="Hall N."/>
            <person name="Watson M."/>
            <person name="Adriaenssens E.M."/>
            <person name="Foster-Nyarko E."/>
            <person name="Jarju S."/>
            <person name="Secka A."/>
            <person name="Antonio M."/>
            <person name="Oren A."/>
            <person name="Chaudhuri R.R."/>
            <person name="La Ragione R."/>
            <person name="Hildebrand F."/>
            <person name="Pallen M.J."/>
        </authorList>
    </citation>
    <scope>NUCLEOTIDE SEQUENCE</scope>
    <source>
        <strain evidence="6">ChiGjej2B2-19336</strain>
    </source>
</reference>
<evidence type="ECO:0000256" key="3">
    <source>
        <dbReference type="ARBA" id="ARBA00023163"/>
    </source>
</evidence>
<evidence type="ECO:0000256" key="1">
    <source>
        <dbReference type="ARBA" id="ARBA00023015"/>
    </source>
</evidence>
<feature type="domain" description="HTH crp-type" evidence="5">
    <location>
        <begin position="168"/>
        <end position="236"/>
    </location>
</feature>
<evidence type="ECO:0000259" key="5">
    <source>
        <dbReference type="PROSITE" id="PS51063"/>
    </source>
</evidence>
<proteinExistence type="predicted"/>
<evidence type="ECO:0000256" key="4">
    <source>
        <dbReference type="SAM" id="MobiDB-lite"/>
    </source>
</evidence>
<dbReference type="InterPro" id="IPR014710">
    <property type="entry name" value="RmlC-like_jellyroll"/>
</dbReference>
<organism evidence="6 7">
    <name type="scientific">Mailhella massiliensis</name>
    <dbReference type="NCBI Taxonomy" id="1903261"/>
    <lineage>
        <taxon>Bacteria</taxon>
        <taxon>Pseudomonadati</taxon>
        <taxon>Thermodesulfobacteriota</taxon>
        <taxon>Desulfovibrionia</taxon>
        <taxon>Desulfovibrionales</taxon>
        <taxon>Desulfovibrionaceae</taxon>
        <taxon>Mailhella</taxon>
    </lineage>
</organism>
<keyword evidence="3" id="KW-0804">Transcription</keyword>
<dbReference type="GO" id="GO:0006355">
    <property type="term" value="P:regulation of DNA-templated transcription"/>
    <property type="evidence" value="ECO:0007669"/>
    <property type="project" value="InterPro"/>
</dbReference>
<protein>
    <submittedName>
        <fullName evidence="6">Crp/Fnr family transcriptional regulator</fullName>
    </submittedName>
</protein>
<gene>
    <name evidence="6" type="ORF">K8W16_06430</name>
</gene>
<dbReference type="Pfam" id="PF13545">
    <property type="entry name" value="HTH_Crp_2"/>
    <property type="match status" value="1"/>
</dbReference>
<dbReference type="InterPro" id="IPR012318">
    <property type="entry name" value="HTH_CRP"/>
</dbReference>
<dbReference type="PROSITE" id="PS51063">
    <property type="entry name" value="HTH_CRP_2"/>
    <property type="match status" value="1"/>
</dbReference>
<reference evidence="6" key="2">
    <citation type="submission" date="2021-09" db="EMBL/GenBank/DDBJ databases">
        <authorList>
            <person name="Gilroy R."/>
        </authorList>
    </citation>
    <scope>NUCLEOTIDE SEQUENCE</scope>
    <source>
        <strain evidence="6">ChiGjej2B2-19336</strain>
    </source>
</reference>
<dbReference type="SUPFAM" id="SSF46785">
    <property type="entry name" value="Winged helix' DNA-binding domain"/>
    <property type="match status" value="1"/>
</dbReference>
<name>A0A921DR51_9BACT</name>
<dbReference type="GO" id="GO:0003677">
    <property type="term" value="F:DNA binding"/>
    <property type="evidence" value="ECO:0007669"/>
    <property type="project" value="UniProtKB-KW"/>
</dbReference>
<keyword evidence="2" id="KW-0238">DNA-binding</keyword>
<evidence type="ECO:0000313" key="6">
    <source>
        <dbReference type="EMBL" id="HJD97264.1"/>
    </source>
</evidence>
<dbReference type="EMBL" id="DYZA01000126">
    <property type="protein sequence ID" value="HJD97264.1"/>
    <property type="molecule type" value="Genomic_DNA"/>
</dbReference>
<dbReference type="Gene3D" id="2.60.120.10">
    <property type="entry name" value="Jelly Rolls"/>
    <property type="match status" value="1"/>
</dbReference>
<dbReference type="InterPro" id="IPR036390">
    <property type="entry name" value="WH_DNA-bd_sf"/>
</dbReference>
<keyword evidence="1" id="KW-0805">Transcription regulation</keyword>
<sequence length="260" mass="28889">MKSASMPIPSPTGRSPLGTLQDGGTRVPLPDMETCRKFLLGFSREISVPRGTKLMIGNVFYLLEGAVSLTAVSATGERHSLVYFEPGDLLSFIPSVNHVYSIPHEAFDFLLYNESLAMFAQTPCRLVCTDHRQFMRHMDEEPIKTLLIRGLASNLLKVIVQSVNNCTLSATVRVCRMLSVFMQKEEPHAIPRYLTHTEIAGHLSLHVMTVTKIFHSLRREGILGRIHGVTLVKDPARLMSLASQKSLLSYKNAGAESPRT</sequence>
<accession>A0A921DR51</accession>
<feature type="region of interest" description="Disordered" evidence="4">
    <location>
        <begin position="1"/>
        <end position="27"/>
    </location>
</feature>
<dbReference type="SUPFAM" id="SSF51206">
    <property type="entry name" value="cAMP-binding domain-like"/>
    <property type="match status" value="1"/>
</dbReference>
<dbReference type="AlphaFoldDB" id="A0A921DR51"/>
<dbReference type="InterPro" id="IPR018490">
    <property type="entry name" value="cNMP-bd_dom_sf"/>
</dbReference>
<evidence type="ECO:0000313" key="7">
    <source>
        <dbReference type="Proteomes" id="UP000698963"/>
    </source>
</evidence>
<dbReference type="RefSeq" id="WP_304122227.1">
    <property type="nucleotide sequence ID" value="NZ_DYZA01000126.1"/>
</dbReference>
<dbReference type="Proteomes" id="UP000698963">
    <property type="component" value="Unassembled WGS sequence"/>
</dbReference>
<comment type="caution">
    <text evidence="6">The sequence shown here is derived from an EMBL/GenBank/DDBJ whole genome shotgun (WGS) entry which is preliminary data.</text>
</comment>